<accession>A0A4Y3WK68</accession>
<feature type="region of interest" description="Disordered" evidence="2">
    <location>
        <begin position="425"/>
        <end position="462"/>
    </location>
</feature>
<dbReference type="GO" id="GO:0004497">
    <property type="term" value="F:monooxygenase activity"/>
    <property type="evidence" value="ECO:0007669"/>
    <property type="project" value="UniProtKB-KW"/>
</dbReference>
<protein>
    <submittedName>
        <fullName evidence="4">Putative monooxygenase, FAD-binding protein</fullName>
    </submittedName>
</protein>
<keyword evidence="4" id="KW-0503">Monooxygenase</keyword>
<dbReference type="OrthoDB" id="9791689at2"/>
<comment type="caution">
    <text evidence="4">The sequence shown here is derived from an EMBL/GenBank/DDBJ whole genome shotgun (WGS) entry which is preliminary data.</text>
</comment>
<evidence type="ECO:0000313" key="4">
    <source>
        <dbReference type="EMBL" id="GEC19174.1"/>
    </source>
</evidence>
<dbReference type="AlphaFoldDB" id="A0A4Y3WK68"/>
<dbReference type="PRINTS" id="PR00420">
    <property type="entry name" value="RNGMNOXGNASE"/>
</dbReference>
<dbReference type="Proteomes" id="UP000320338">
    <property type="component" value="Unassembled WGS sequence"/>
</dbReference>
<organism evidence="4 5">
    <name type="scientific">Pseudonocardia hydrocarbonoxydans</name>
    <dbReference type="NCBI Taxonomy" id="76726"/>
    <lineage>
        <taxon>Bacteria</taxon>
        <taxon>Bacillati</taxon>
        <taxon>Actinomycetota</taxon>
        <taxon>Actinomycetes</taxon>
        <taxon>Pseudonocardiales</taxon>
        <taxon>Pseudonocardiaceae</taxon>
        <taxon>Pseudonocardia</taxon>
    </lineage>
</organism>
<dbReference type="NCBIfam" id="NF004833">
    <property type="entry name" value="PRK06185.1-1"/>
    <property type="match status" value="1"/>
</dbReference>
<dbReference type="InterPro" id="IPR050631">
    <property type="entry name" value="PheA/TfdB_FAD_monoxygenase"/>
</dbReference>
<evidence type="ECO:0000313" key="5">
    <source>
        <dbReference type="Proteomes" id="UP000320338"/>
    </source>
</evidence>
<dbReference type="RefSeq" id="WP_141277760.1">
    <property type="nucleotide sequence ID" value="NZ_BAAARZ010000032.1"/>
</dbReference>
<feature type="compositionally biased region" description="Polar residues" evidence="2">
    <location>
        <begin position="433"/>
        <end position="442"/>
    </location>
</feature>
<dbReference type="NCBIfam" id="NF004834">
    <property type="entry name" value="PRK06185.1-3"/>
    <property type="match status" value="1"/>
</dbReference>
<dbReference type="PANTHER" id="PTHR43476:SF5">
    <property type="entry name" value="FAD-DEPENDENT MONOOXYGENASE"/>
    <property type="match status" value="1"/>
</dbReference>
<dbReference type="GO" id="GO:0071949">
    <property type="term" value="F:FAD binding"/>
    <property type="evidence" value="ECO:0007669"/>
    <property type="project" value="InterPro"/>
</dbReference>
<name>A0A4Y3WK68_9PSEU</name>
<gene>
    <name evidence="4" type="ORF">PHY01_14570</name>
</gene>
<dbReference type="InterPro" id="IPR002938">
    <property type="entry name" value="FAD-bd"/>
</dbReference>
<dbReference type="Pfam" id="PF01494">
    <property type="entry name" value="FAD_binding_3"/>
    <property type="match status" value="1"/>
</dbReference>
<evidence type="ECO:0000256" key="2">
    <source>
        <dbReference type="SAM" id="MobiDB-lite"/>
    </source>
</evidence>
<feature type="domain" description="FAD-binding" evidence="3">
    <location>
        <begin position="8"/>
        <end position="325"/>
    </location>
</feature>
<keyword evidence="1" id="KW-0560">Oxidoreductase</keyword>
<proteinExistence type="predicted"/>
<reference evidence="4 5" key="1">
    <citation type="submission" date="2019-06" db="EMBL/GenBank/DDBJ databases">
        <title>Whole genome shotgun sequence of Pseudonocardia hydrocarbonoxydans NBRC 14498.</title>
        <authorList>
            <person name="Hosoyama A."/>
            <person name="Uohara A."/>
            <person name="Ohji S."/>
            <person name="Ichikawa N."/>
        </authorList>
    </citation>
    <scope>NUCLEOTIDE SEQUENCE [LARGE SCALE GENOMIC DNA]</scope>
    <source>
        <strain evidence="4 5">NBRC 14498</strain>
    </source>
</reference>
<evidence type="ECO:0000256" key="1">
    <source>
        <dbReference type="ARBA" id="ARBA00023002"/>
    </source>
</evidence>
<sequence>MTNSERSTCLVVGGGPAGMVLGLLMARAGIDVTVLEKHADFLRDFRGDTVHASTLTLLDELGLGERFAAVPQRRLEQVTVQLDAGTAQVADMRRLPGAHPHIALVPQWDFLDMLADAASEEPTFTLRRDAEVVDLLRDGARVVGVRYVDRTDGSEHELRADLTVACDGRGSAVRAAAGLRPRSFGVPMDVWWFRLPRRADDPVGGVGRFSTGHLCVMIDRGDYWQCGYLIRKGGDTALRAAGIGELRRRFAGLLPWMADRTGALESWDDVKLLDVRLERLRRWDLDGLLLIGDAAHAMSPVGGVGINLAVADAVATARLLAPALRSGGIVPRSVLRRVQRRRWLPTALVQGAQRIAHRVVLGPTVATAADSPAPAPPVGLGDDGLAPAPLASLPLPLRLAQRLPVLQGIPARLVAIGPLPEHAPDWARRAAQPSATPASSGRWSDDAVGSTAQSTIRPRPST</sequence>
<feature type="compositionally biased region" description="Polar residues" evidence="2">
    <location>
        <begin position="450"/>
        <end position="462"/>
    </location>
</feature>
<keyword evidence="5" id="KW-1185">Reference proteome</keyword>
<evidence type="ECO:0000259" key="3">
    <source>
        <dbReference type="Pfam" id="PF01494"/>
    </source>
</evidence>
<dbReference type="Gene3D" id="3.50.50.60">
    <property type="entry name" value="FAD/NAD(P)-binding domain"/>
    <property type="match status" value="2"/>
</dbReference>
<dbReference type="InterPro" id="IPR036188">
    <property type="entry name" value="FAD/NAD-bd_sf"/>
</dbReference>
<dbReference type="EMBL" id="BJNG01000014">
    <property type="protein sequence ID" value="GEC19174.1"/>
    <property type="molecule type" value="Genomic_DNA"/>
</dbReference>
<dbReference type="SUPFAM" id="SSF51905">
    <property type="entry name" value="FAD/NAD(P)-binding domain"/>
    <property type="match status" value="1"/>
</dbReference>
<dbReference type="PANTHER" id="PTHR43476">
    <property type="entry name" value="3-(3-HYDROXY-PHENYL)PROPIONATE/3-HYDROXYCINNAMIC ACID HYDROXYLASE"/>
    <property type="match status" value="1"/>
</dbReference>